<evidence type="ECO:0000259" key="1">
    <source>
        <dbReference type="PROSITE" id="PS50943"/>
    </source>
</evidence>
<dbReference type="SMART" id="SM00530">
    <property type="entry name" value="HTH_XRE"/>
    <property type="match status" value="1"/>
</dbReference>
<dbReference type="CDD" id="cd00093">
    <property type="entry name" value="HTH_XRE"/>
    <property type="match status" value="1"/>
</dbReference>
<dbReference type="GO" id="GO:0003677">
    <property type="term" value="F:DNA binding"/>
    <property type="evidence" value="ECO:0007669"/>
    <property type="project" value="InterPro"/>
</dbReference>
<dbReference type="InterPro" id="IPR010982">
    <property type="entry name" value="Lambda_DNA-bd_dom_sf"/>
</dbReference>
<dbReference type="PROSITE" id="PS50943">
    <property type="entry name" value="HTH_CROC1"/>
    <property type="match status" value="1"/>
</dbReference>
<dbReference type="SUPFAM" id="SSF47413">
    <property type="entry name" value="lambda repressor-like DNA-binding domains"/>
    <property type="match status" value="1"/>
</dbReference>
<dbReference type="InterPro" id="IPR043917">
    <property type="entry name" value="DUF5753"/>
</dbReference>
<dbReference type="STRING" id="83656.B1H18_29100"/>
<dbReference type="AlphaFoldDB" id="A0A1V4A1Y2"/>
<accession>A0A1V4A1Y2</accession>
<proteinExistence type="predicted"/>
<name>A0A1V4A1Y2_9ACTN</name>
<reference evidence="2 3" key="1">
    <citation type="submission" date="2017-02" db="EMBL/GenBank/DDBJ databases">
        <title>Draft Genome Sequence of Streptomyces tsukubaensis F601, a Producer of the immunosuppressant tacrolimus FK506.</title>
        <authorList>
            <person name="Zong G."/>
            <person name="Zhong C."/>
            <person name="Fu J."/>
            <person name="Qin R."/>
            <person name="Cao G."/>
        </authorList>
    </citation>
    <scope>NUCLEOTIDE SEQUENCE [LARGE SCALE GENOMIC DNA]</scope>
    <source>
        <strain evidence="2 3">F601</strain>
    </source>
</reference>
<evidence type="ECO:0000313" key="2">
    <source>
        <dbReference type="EMBL" id="OON72664.1"/>
    </source>
</evidence>
<dbReference type="InterPro" id="IPR001387">
    <property type="entry name" value="Cro/C1-type_HTH"/>
</dbReference>
<dbReference type="Gene3D" id="1.10.260.40">
    <property type="entry name" value="lambda repressor-like DNA-binding domains"/>
    <property type="match status" value="1"/>
</dbReference>
<dbReference type="EMBL" id="MVFC01000036">
    <property type="protein sequence ID" value="OON72664.1"/>
    <property type="molecule type" value="Genomic_DNA"/>
</dbReference>
<keyword evidence="3" id="KW-1185">Reference proteome</keyword>
<organism evidence="2 3">
    <name type="scientific">Streptomyces tsukubensis</name>
    <dbReference type="NCBI Taxonomy" id="83656"/>
    <lineage>
        <taxon>Bacteria</taxon>
        <taxon>Bacillati</taxon>
        <taxon>Actinomycetota</taxon>
        <taxon>Actinomycetes</taxon>
        <taxon>Kitasatosporales</taxon>
        <taxon>Streptomycetaceae</taxon>
        <taxon>Streptomyces</taxon>
    </lineage>
</organism>
<gene>
    <name evidence="2" type="ORF">B1H18_29100</name>
</gene>
<protein>
    <submittedName>
        <fullName evidence="2">Transcriptional regulator</fullName>
    </submittedName>
</protein>
<feature type="domain" description="HTH cro/C1-type" evidence="1">
    <location>
        <begin position="23"/>
        <end position="62"/>
    </location>
</feature>
<dbReference type="Proteomes" id="UP000190539">
    <property type="component" value="Unassembled WGS sequence"/>
</dbReference>
<sequence length="275" mass="30928">MADTVEKAADPRNGFLRCFGRQVKLLREAAGLSQVQLGEEVGYGEAHIASVEQGRRIPKPEMVDAMDLAVDGRGVLVAMKAEVQRARYPSFFRQYAQLEAEATQLHAYSSHVIKGLLQTEEYARAVFDMWHPRLDAETVEQHLSARMERQKLFTRRPTPLLSFVVDEAVLRRPLGGRAVQRGQLEQLLRHSHERNVETQVMPLSREEHAGLGGSFTLLHIGEHRRMAYVEVQSESVLHSNPQKVGALESTYGVLRAQALSPEESLVFIEKLLGEV</sequence>
<evidence type="ECO:0000313" key="3">
    <source>
        <dbReference type="Proteomes" id="UP000190539"/>
    </source>
</evidence>
<dbReference type="Pfam" id="PF19054">
    <property type="entry name" value="DUF5753"/>
    <property type="match status" value="1"/>
</dbReference>
<dbReference type="Pfam" id="PF13560">
    <property type="entry name" value="HTH_31"/>
    <property type="match status" value="1"/>
</dbReference>
<dbReference type="RefSeq" id="WP_077973138.1">
    <property type="nucleotide sequence ID" value="NZ_CP045178.1"/>
</dbReference>
<comment type="caution">
    <text evidence="2">The sequence shown here is derived from an EMBL/GenBank/DDBJ whole genome shotgun (WGS) entry which is preliminary data.</text>
</comment>